<dbReference type="PRINTS" id="PR00111">
    <property type="entry name" value="ABHYDROLASE"/>
</dbReference>
<feature type="signal peptide" evidence="1">
    <location>
        <begin position="1"/>
        <end position="28"/>
    </location>
</feature>
<dbReference type="Pfam" id="PF12146">
    <property type="entry name" value="Hydrolase_4"/>
    <property type="match status" value="1"/>
</dbReference>
<dbReference type="InterPro" id="IPR050471">
    <property type="entry name" value="AB_hydrolase"/>
</dbReference>
<evidence type="ECO:0000313" key="4">
    <source>
        <dbReference type="Proteomes" id="UP001221757"/>
    </source>
</evidence>
<keyword evidence="4" id="KW-1185">Reference proteome</keyword>
<evidence type="ECO:0000259" key="2">
    <source>
        <dbReference type="Pfam" id="PF12146"/>
    </source>
</evidence>
<dbReference type="Proteomes" id="UP001221757">
    <property type="component" value="Unassembled WGS sequence"/>
</dbReference>
<comment type="caution">
    <text evidence="3">The sequence shown here is derived from an EMBL/GenBank/DDBJ whole genome shotgun (WGS) entry which is preliminary data.</text>
</comment>
<dbReference type="InterPro" id="IPR029058">
    <property type="entry name" value="AB_hydrolase_fold"/>
</dbReference>
<protein>
    <submittedName>
        <fullName evidence="3">Alpha/Beta hydrolase protein</fullName>
    </submittedName>
</protein>
<gene>
    <name evidence="3" type="ORF">B0H17DRAFT_1104728</name>
</gene>
<accession>A0AAD7C9K3</accession>
<dbReference type="PANTHER" id="PTHR43433">
    <property type="entry name" value="HYDROLASE, ALPHA/BETA FOLD FAMILY PROTEIN"/>
    <property type="match status" value="1"/>
</dbReference>
<dbReference type="EMBL" id="JARKIE010000410">
    <property type="protein sequence ID" value="KAJ7642922.1"/>
    <property type="molecule type" value="Genomic_DNA"/>
</dbReference>
<reference evidence="3" key="1">
    <citation type="submission" date="2023-03" db="EMBL/GenBank/DDBJ databases">
        <title>Massive genome expansion in bonnet fungi (Mycena s.s.) driven by repeated elements and novel gene families across ecological guilds.</title>
        <authorList>
            <consortium name="Lawrence Berkeley National Laboratory"/>
            <person name="Harder C.B."/>
            <person name="Miyauchi S."/>
            <person name="Viragh M."/>
            <person name="Kuo A."/>
            <person name="Thoen E."/>
            <person name="Andreopoulos B."/>
            <person name="Lu D."/>
            <person name="Skrede I."/>
            <person name="Drula E."/>
            <person name="Henrissat B."/>
            <person name="Morin E."/>
            <person name="Kohler A."/>
            <person name="Barry K."/>
            <person name="LaButti K."/>
            <person name="Morin E."/>
            <person name="Salamov A."/>
            <person name="Lipzen A."/>
            <person name="Mereny Z."/>
            <person name="Hegedus B."/>
            <person name="Baldrian P."/>
            <person name="Stursova M."/>
            <person name="Weitz H."/>
            <person name="Taylor A."/>
            <person name="Grigoriev I.V."/>
            <person name="Nagy L.G."/>
            <person name="Martin F."/>
            <person name="Kauserud H."/>
        </authorList>
    </citation>
    <scope>NUCLEOTIDE SEQUENCE</scope>
    <source>
        <strain evidence="3">CBHHK067</strain>
    </source>
</reference>
<evidence type="ECO:0000256" key="1">
    <source>
        <dbReference type="SAM" id="SignalP"/>
    </source>
</evidence>
<dbReference type="SUPFAM" id="SSF53474">
    <property type="entry name" value="alpha/beta-Hydrolases"/>
    <property type="match status" value="1"/>
</dbReference>
<sequence length="342" mass="37415">MAMRALAARSLSYLPLVAPLLVASYVLASLPIPSNRLPAATDPGLASLPLNSRAREVYPEDWTEGGAYVQLPIGRACRYWLAGPESGKKVVLLTPSLAFTELVPILVGAGYRVLLYDLYGRGYSDAPRGVPYDATLYVTQLALLMQHIQWERTRVVGFSMGGAIAAAFVATFPTLVEQEVVLIASAGASESPAPLTKLRHWPLVEKYMFRTILSRLSSNLRSEENPMQQMLRLQAAGLPGYAHAIVSSLHEGPITRMRWAFEARSWTGKRVLLVHGTRDVVVPPANWPRLKSFLESVAADRASPPRVELIEIPGAGHDLTWTHADEVGRTLVAFLDALVSDQ</sequence>
<dbReference type="InterPro" id="IPR000073">
    <property type="entry name" value="AB_hydrolase_1"/>
</dbReference>
<keyword evidence="3" id="KW-0378">Hydrolase</keyword>
<dbReference type="AlphaFoldDB" id="A0AAD7C9K3"/>
<dbReference type="PANTHER" id="PTHR43433:SF5">
    <property type="entry name" value="AB HYDROLASE-1 DOMAIN-CONTAINING PROTEIN"/>
    <property type="match status" value="1"/>
</dbReference>
<dbReference type="InterPro" id="IPR022742">
    <property type="entry name" value="Hydrolase_4"/>
</dbReference>
<organism evidence="3 4">
    <name type="scientific">Mycena rosella</name>
    <name type="common">Pink bonnet</name>
    <name type="synonym">Agaricus rosellus</name>
    <dbReference type="NCBI Taxonomy" id="1033263"/>
    <lineage>
        <taxon>Eukaryota</taxon>
        <taxon>Fungi</taxon>
        <taxon>Dikarya</taxon>
        <taxon>Basidiomycota</taxon>
        <taxon>Agaricomycotina</taxon>
        <taxon>Agaricomycetes</taxon>
        <taxon>Agaricomycetidae</taxon>
        <taxon>Agaricales</taxon>
        <taxon>Marasmiineae</taxon>
        <taxon>Mycenaceae</taxon>
        <taxon>Mycena</taxon>
    </lineage>
</organism>
<feature type="domain" description="Serine aminopeptidase S33" evidence="2">
    <location>
        <begin position="98"/>
        <end position="319"/>
    </location>
</feature>
<dbReference type="GO" id="GO:0016787">
    <property type="term" value="F:hydrolase activity"/>
    <property type="evidence" value="ECO:0007669"/>
    <property type="project" value="UniProtKB-KW"/>
</dbReference>
<proteinExistence type="predicted"/>
<name>A0AAD7C9K3_MYCRO</name>
<keyword evidence="1" id="KW-0732">Signal</keyword>
<evidence type="ECO:0000313" key="3">
    <source>
        <dbReference type="EMBL" id="KAJ7642922.1"/>
    </source>
</evidence>
<feature type="chain" id="PRO_5042158840" evidence="1">
    <location>
        <begin position="29"/>
        <end position="342"/>
    </location>
</feature>
<dbReference type="Gene3D" id="3.40.50.1820">
    <property type="entry name" value="alpha/beta hydrolase"/>
    <property type="match status" value="1"/>
</dbReference>